<feature type="compositionally biased region" description="Acidic residues" evidence="6">
    <location>
        <begin position="376"/>
        <end position="386"/>
    </location>
</feature>
<dbReference type="EMBL" id="ML121544">
    <property type="protein sequence ID" value="RPB23832.1"/>
    <property type="molecule type" value="Genomic_DNA"/>
</dbReference>
<accession>A0A3N4LRG0</accession>
<feature type="region of interest" description="Disordered" evidence="6">
    <location>
        <begin position="368"/>
        <end position="394"/>
    </location>
</feature>
<keyword evidence="3 7" id="KW-0812">Transmembrane</keyword>
<feature type="chain" id="PRO_5018114100" evidence="8">
    <location>
        <begin position="18"/>
        <end position="471"/>
    </location>
</feature>
<feature type="transmembrane region" description="Helical" evidence="7">
    <location>
        <begin position="100"/>
        <end position="119"/>
    </location>
</feature>
<dbReference type="FunCoup" id="A0A3N4LRG0">
    <property type="interactions" value="526"/>
</dbReference>
<organism evidence="9 10">
    <name type="scientific">Terfezia boudieri ATCC MYA-4762</name>
    <dbReference type="NCBI Taxonomy" id="1051890"/>
    <lineage>
        <taxon>Eukaryota</taxon>
        <taxon>Fungi</taxon>
        <taxon>Dikarya</taxon>
        <taxon>Ascomycota</taxon>
        <taxon>Pezizomycotina</taxon>
        <taxon>Pezizomycetes</taxon>
        <taxon>Pezizales</taxon>
        <taxon>Pezizaceae</taxon>
        <taxon>Terfezia</taxon>
    </lineage>
</organism>
<proteinExistence type="inferred from homology"/>
<dbReference type="PANTHER" id="PTHR10383">
    <property type="entry name" value="SERINE INCORPORATOR"/>
    <property type="match status" value="1"/>
</dbReference>
<dbReference type="Pfam" id="PF03348">
    <property type="entry name" value="Serinc"/>
    <property type="match status" value="1"/>
</dbReference>
<evidence type="ECO:0000313" key="9">
    <source>
        <dbReference type="EMBL" id="RPB23832.1"/>
    </source>
</evidence>
<feature type="transmembrane region" description="Helical" evidence="7">
    <location>
        <begin position="156"/>
        <end position="179"/>
    </location>
</feature>
<feature type="signal peptide" evidence="8">
    <location>
        <begin position="1"/>
        <end position="17"/>
    </location>
</feature>
<keyword evidence="4 7" id="KW-1133">Transmembrane helix</keyword>
<feature type="transmembrane region" description="Helical" evidence="7">
    <location>
        <begin position="49"/>
        <end position="71"/>
    </location>
</feature>
<feature type="transmembrane region" description="Helical" evidence="7">
    <location>
        <begin position="12"/>
        <end position="37"/>
    </location>
</feature>
<feature type="transmembrane region" description="Helical" evidence="7">
    <location>
        <begin position="200"/>
        <end position="227"/>
    </location>
</feature>
<keyword evidence="8" id="KW-0732">Signal</keyword>
<dbReference type="STRING" id="1051890.A0A3N4LRG0"/>
<dbReference type="InParanoid" id="A0A3N4LRG0"/>
<evidence type="ECO:0000256" key="1">
    <source>
        <dbReference type="ARBA" id="ARBA00004141"/>
    </source>
</evidence>
<dbReference type="AlphaFoldDB" id="A0A3N4LRG0"/>
<dbReference type="Proteomes" id="UP000267821">
    <property type="component" value="Unassembled WGS sequence"/>
</dbReference>
<sequence>MGGLLSLPLLAFPGVGSIGGCLMSCCGAYACSAIFSACGKCGNSIATRIVYALIFLVNSIISWVMLTPWAIKKLEHLTLDYLPISCFGEQCYGFVAVHRINFALGVFHLIMALLLIGVTDSRHPRAAIQNGYWGIKIFAWIGLVIFTFLIPEGFFIVWGNYFATIGAFLFLLLGLILLVDLAHSWAETCLEKIEFNDSPVWRFILIGSTLGMYIGSIVMTIVMYIFFGGSDCSTNLVWITLNIIMVIIVSCVSVHPTVQYFNSQAGLAQSAMVAIYCTYLTMSAVSMEPDDKHCNPLLRARGTRTASIVMGALITILTIAYTTTRAATQGVALGSSNGGEYSHIVDGEQLQPSRKAIRTAALRQAVDSGSLPASALDDDSDDEDDSYGGRNDDEKMGTQYPYTWFHVIFLLATSWVATLLTMQVETDLDGDFAPIGRTYTASWVKVVSAWVCYTLYTWTLVAPALFPDRFS</sequence>
<feature type="transmembrane region" description="Helical" evidence="7">
    <location>
        <begin position="442"/>
        <end position="466"/>
    </location>
</feature>
<evidence type="ECO:0000256" key="7">
    <source>
        <dbReference type="SAM" id="Phobius"/>
    </source>
</evidence>
<evidence type="ECO:0000256" key="3">
    <source>
        <dbReference type="ARBA" id="ARBA00022692"/>
    </source>
</evidence>
<keyword evidence="10" id="KW-1185">Reference proteome</keyword>
<evidence type="ECO:0000313" key="10">
    <source>
        <dbReference type="Proteomes" id="UP000267821"/>
    </source>
</evidence>
<feature type="transmembrane region" description="Helical" evidence="7">
    <location>
        <begin position="305"/>
        <end position="323"/>
    </location>
</feature>
<keyword evidence="5 7" id="KW-0472">Membrane</keyword>
<feature type="transmembrane region" description="Helical" evidence="7">
    <location>
        <begin position="266"/>
        <end position="285"/>
    </location>
</feature>
<name>A0A3N4LRG0_9PEZI</name>
<evidence type="ECO:0000256" key="6">
    <source>
        <dbReference type="SAM" id="MobiDB-lite"/>
    </source>
</evidence>
<evidence type="ECO:0000256" key="5">
    <source>
        <dbReference type="ARBA" id="ARBA00023136"/>
    </source>
</evidence>
<feature type="transmembrane region" description="Helical" evidence="7">
    <location>
        <begin position="233"/>
        <end position="254"/>
    </location>
</feature>
<evidence type="ECO:0000256" key="2">
    <source>
        <dbReference type="ARBA" id="ARBA00006665"/>
    </source>
</evidence>
<protein>
    <submittedName>
        <fullName evidence="9">TMS membrane protein/tumor differentially expressed protein</fullName>
    </submittedName>
</protein>
<reference evidence="9 10" key="1">
    <citation type="journal article" date="2018" name="Nat. Ecol. Evol.">
        <title>Pezizomycetes genomes reveal the molecular basis of ectomycorrhizal truffle lifestyle.</title>
        <authorList>
            <person name="Murat C."/>
            <person name="Payen T."/>
            <person name="Noel B."/>
            <person name="Kuo A."/>
            <person name="Morin E."/>
            <person name="Chen J."/>
            <person name="Kohler A."/>
            <person name="Krizsan K."/>
            <person name="Balestrini R."/>
            <person name="Da Silva C."/>
            <person name="Montanini B."/>
            <person name="Hainaut M."/>
            <person name="Levati E."/>
            <person name="Barry K.W."/>
            <person name="Belfiori B."/>
            <person name="Cichocki N."/>
            <person name="Clum A."/>
            <person name="Dockter R.B."/>
            <person name="Fauchery L."/>
            <person name="Guy J."/>
            <person name="Iotti M."/>
            <person name="Le Tacon F."/>
            <person name="Lindquist E.A."/>
            <person name="Lipzen A."/>
            <person name="Malagnac F."/>
            <person name="Mello A."/>
            <person name="Molinier V."/>
            <person name="Miyauchi S."/>
            <person name="Poulain J."/>
            <person name="Riccioni C."/>
            <person name="Rubini A."/>
            <person name="Sitrit Y."/>
            <person name="Splivallo R."/>
            <person name="Traeger S."/>
            <person name="Wang M."/>
            <person name="Zifcakova L."/>
            <person name="Wipf D."/>
            <person name="Zambonelli A."/>
            <person name="Paolocci F."/>
            <person name="Nowrousian M."/>
            <person name="Ottonello S."/>
            <person name="Baldrian P."/>
            <person name="Spatafora J.W."/>
            <person name="Henrissat B."/>
            <person name="Nagy L.G."/>
            <person name="Aury J.M."/>
            <person name="Wincker P."/>
            <person name="Grigoriev I.V."/>
            <person name="Bonfante P."/>
            <person name="Martin F.M."/>
        </authorList>
    </citation>
    <scope>NUCLEOTIDE SEQUENCE [LARGE SCALE GENOMIC DNA]</scope>
    <source>
        <strain evidence="9 10">ATCC MYA-4762</strain>
    </source>
</reference>
<evidence type="ECO:0000256" key="4">
    <source>
        <dbReference type="ARBA" id="ARBA00022989"/>
    </source>
</evidence>
<comment type="similarity">
    <text evidence="2">Belongs to the TDE1 family.</text>
</comment>
<comment type="subcellular location">
    <subcellularLocation>
        <location evidence="1">Membrane</location>
        <topology evidence="1">Multi-pass membrane protein</topology>
    </subcellularLocation>
</comment>
<evidence type="ECO:0000256" key="8">
    <source>
        <dbReference type="SAM" id="SignalP"/>
    </source>
</evidence>
<feature type="transmembrane region" description="Helical" evidence="7">
    <location>
        <begin position="131"/>
        <end position="150"/>
    </location>
</feature>
<gene>
    <name evidence="9" type="ORF">L211DRAFT_808848</name>
</gene>
<dbReference type="OrthoDB" id="5963193at2759"/>
<dbReference type="GO" id="GO:0016020">
    <property type="term" value="C:membrane"/>
    <property type="evidence" value="ECO:0007669"/>
    <property type="project" value="UniProtKB-SubCell"/>
</dbReference>
<dbReference type="PANTHER" id="PTHR10383:SF9">
    <property type="entry name" value="SERINE INCORPORATOR, ISOFORM F"/>
    <property type="match status" value="1"/>
</dbReference>
<dbReference type="InterPro" id="IPR005016">
    <property type="entry name" value="TDE1/TMS"/>
</dbReference>
<feature type="transmembrane region" description="Helical" evidence="7">
    <location>
        <begin position="404"/>
        <end position="422"/>
    </location>
</feature>